<keyword evidence="5" id="KW-1185">Reference proteome</keyword>
<dbReference type="SUPFAM" id="SSF51261">
    <property type="entry name" value="Duplicated hybrid motif"/>
    <property type="match status" value="1"/>
</dbReference>
<evidence type="ECO:0000256" key="1">
    <source>
        <dbReference type="ARBA" id="ARBA00038420"/>
    </source>
</evidence>
<gene>
    <name evidence="4" type="ORF">CH338_30840</name>
</gene>
<comment type="caution">
    <text evidence="4">The sequence shown here is derived from an EMBL/GenBank/DDBJ whole genome shotgun (WGS) entry which is preliminary data.</text>
</comment>
<dbReference type="PANTHER" id="PTHR21666:SF263">
    <property type="entry name" value="MUREIN HYDROLASE ACTIVATOR NLPD"/>
    <property type="match status" value="1"/>
</dbReference>
<dbReference type="InterPro" id="IPR016047">
    <property type="entry name" value="M23ase_b-sheet_dom"/>
</dbReference>
<dbReference type="EMBL" id="NPEU01000956">
    <property type="protein sequence ID" value="RAI26297.1"/>
    <property type="molecule type" value="Genomic_DNA"/>
</dbReference>
<feature type="region of interest" description="Disordered" evidence="2">
    <location>
        <begin position="1"/>
        <end position="40"/>
    </location>
</feature>
<evidence type="ECO:0000313" key="5">
    <source>
        <dbReference type="Proteomes" id="UP000248863"/>
    </source>
</evidence>
<feature type="domain" description="M23ase beta-sheet core" evidence="3">
    <location>
        <begin position="62"/>
        <end position="157"/>
    </location>
</feature>
<dbReference type="AlphaFoldDB" id="A0A327JIQ8"/>
<protein>
    <recommendedName>
        <fullName evidence="3">M23ase beta-sheet core domain-containing protein</fullName>
    </recommendedName>
</protein>
<dbReference type="InterPro" id="IPR050570">
    <property type="entry name" value="Cell_wall_metabolism_enzyme"/>
</dbReference>
<evidence type="ECO:0000256" key="2">
    <source>
        <dbReference type="SAM" id="MobiDB-lite"/>
    </source>
</evidence>
<accession>A0A327JIQ8</accession>
<organism evidence="4 5">
    <name type="scientific">Rhodoplanes elegans</name>
    <dbReference type="NCBI Taxonomy" id="29408"/>
    <lineage>
        <taxon>Bacteria</taxon>
        <taxon>Pseudomonadati</taxon>
        <taxon>Pseudomonadota</taxon>
        <taxon>Alphaproteobacteria</taxon>
        <taxon>Hyphomicrobiales</taxon>
        <taxon>Nitrobacteraceae</taxon>
        <taxon>Rhodoplanes</taxon>
    </lineage>
</organism>
<proteinExistence type="inferred from homology"/>
<dbReference type="GO" id="GO:0004222">
    <property type="term" value="F:metalloendopeptidase activity"/>
    <property type="evidence" value="ECO:0007669"/>
    <property type="project" value="TreeGrafter"/>
</dbReference>
<dbReference type="InterPro" id="IPR011055">
    <property type="entry name" value="Dup_hybrid_motif"/>
</dbReference>
<comment type="similarity">
    <text evidence="1">Belongs to the E.coli NlpD/Haemophilus LppB family.</text>
</comment>
<dbReference type="PANTHER" id="PTHR21666">
    <property type="entry name" value="PEPTIDASE-RELATED"/>
    <property type="match status" value="1"/>
</dbReference>
<sequence>MPAQQQTKLASLEPPATASVHRTTVADPPADDDREARNGALSFRWPVKGRVIAGFGKTNGQQNDGINLAVPEGTAVRAAEDGIVAYAGSELKGYGNLVLIRHANGFVTAYAHNSELMVKRNDQVRRGQVIAKSGQTGSVSAPQLHFEIRKGSAPVDPVPHLPGA</sequence>
<dbReference type="Proteomes" id="UP000248863">
    <property type="component" value="Unassembled WGS sequence"/>
</dbReference>
<evidence type="ECO:0000259" key="3">
    <source>
        <dbReference type="Pfam" id="PF01551"/>
    </source>
</evidence>
<dbReference type="Gene3D" id="2.70.70.10">
    <property type="entry name" value="Glucose Permease (Domain IIA)"/>
    <property type="match status" value="1"/>
</dbReference>
<evidence type="ECO:0000313" key="4">
    <source>
        <dbReference type="EMBL" id="RAI26297.1"/>
    </source>
</evidence>
<name>A0A327JIQ8_9BRAD</name>
<reference evidence="4 5" key="1">
    <citation type="submission" date="2017-07" db="EMBL/GenBank/DDBJ databases">
        <title>Draft Genome Sequences of Select Purple Nonsulfur Bacteria.</title>
        <authorList>
            <person name="Lasarre B."/>
            <person name="Mckinlay J.B."/>
        </authorList>
    </citation>
    <scope>NUCLEOTIDE SEQUENCE [LARGE SCALE GENOMIC DNA]</scope>
    <source>
        <strain evidence="4 5">DSM 11907</strain>
    </source>
</reference>
<dbReference type="Pfam" id="PF01551">
    <property type="entry name" value="Peptidase_M23"/>
    <property type="match status" value="1"/>
</dbReference>
<dbReference type="CDD" id="cd12797">
    <property type="entry name" value="M23_peptidase"/>
    <property type="match status" value="1"/>
</dbReference>